<accession>M3AIG4</accession>
<dbReference type="VEuPathDB" id="FungiDB:MYCFIDRAFT_180482"/>
<proteinExistence type="predicted"/>
<dbReference type="KEGG" id="pfj:MYCFIDRAFT_180482"/>
<dbReference type="AlphaFoldDB" id="M3AIG4"/>
<evidence type="ECO:0000256" key="1">
    <source>
        <dbReference type="SAM" id="MobiDB-lite"/>
    </source>
</evidence>
<dbReference type="Proteomes" id="UP000016932">
    <property type="component" value="Unassembled WGS sequence"/>
</dbReference>
<sequence>MSMERRRQTRIYNPRRSKVFKWASNDIPTNQLDLPETSFYLAKILCFGSYYGMSNSPLSVKTTSSKASLDIYFLRTSGLRFSCCLHTRHSNERTLTKQVQSCTLCAMKPAWIADVATRGSSIWQVMMARDGKCLTSETGDRPDSWFLYASRIPPHTPGSSLFTAQGRHTLRHLQRQALMDGAIPAVLRKFSGFFFSLSRSRRRAEGITTCRSRHGSRMLQPDTPLCDPKKGHRLGRRMSKGKPIARIGQMSERVLSVNALGRKNSNKKVPSMGVNASTSTRKLPLRCVVTCICIGITENVWCVDFTMTRRRDEPSPEVYTTPISLFEAQHNNNQSVWEVESKQLEIHQDRTGMSNFIGVILKLCWSQILSTEWHDPGVYACRSHFLTEHISTHKASHAEEALASISGPAVQHGAYGDGFSAGNTTKYVDRSSQWLLCWKSVEKSADVGKPPVQRSVEFRAIFDAFPSQHQFSANVELEGVEEGTWLTLDVTLMAPTLSLAQQRVKSIPVREWHVAGMKRRGWWCVGKLDASSAQSELDRYQPRVLCAGVRQLASTFGLSYESGRIACQAEGVRVQIGRRRNVETCRPAEYTHCLTIWDGPCDLLWSRGIKSRARKLAGGTRPIGQPVEEVLQLRPRIGDSITVGEQLARLLLMHDNQAQAIAAASRRCLASNVPMYVPEGPCFHADKNDVKNLKWKGCDVSALTPVGDAVISYGTLDVGTFEVPHLQKRSQQPARQLHDTGAFERDVVVHSHGALRVERRKTLQS</sequence>
<evidence type="ECO:0000313" key="2">
    <source>
        <dbReference type="EMBL" id="EME76998.1"/>
    </source>
</evidence>
<reference evidence="2 3" key="1">
    <citation type="journal article" date="2012" name="PLoS Pathog.">
        <title>Diverse lifestyles and strategies of plant pathogenesis encoded in the genomes of eighteen Dothideomycetes fungi.</title>
        <authorList>
            <person name="Ohm R.A."/>
            <person name="Feau N."/>
            <person name="Henrissat B."/>
            <person name="Schoch C.L."/>
            <person name="Horwitz B.A."/>
            <person name="Barry K.W."/>
            <person name="Condon B.J."/>
            <person name="Copeland A.C."/>
            <person name="Dhillon B."/>
            <person name="Glaser F."/>
            <person name="Hesse C.N."/>
            <person name="Kosti I."/>
            <person name="LaButti K."/>
            <person name="Lindquist E.A."/>
            <person name="Lucas S."/>
            <person name="Salamov A.A."/>
            <person name="Bradshaw R.E."/>
            <person name="Ciuffetti L."/>
            <person name="Hamelin R.C."/>
            <person name="Kema G.H.J."/>
            <person name="Lawrence C."/>
            <person name="Scott J.A."/>
            <person name="Spatafora J.W."/>
            <person name="Turgeon B.G."/>
            <person name="de Wit P.J.G.M."/>
            <person name="Zhong S."/>
            <person name="Goodwin S.B."/>
            <person name="Grigoriev I.V."/>
        </authorList>
    </citation>
    <scope>NUCLEOTIDE SEQUENCE [LARGE SCALE GENOMIC DNA]</scope>
    <source>
        <strain evidence="2 3">CIRAD86</strain>
    </source>
</reference>
<dbReference type="GeneID" id="19334420"/>
<protein>
    <submittedName>
        <fullName evidence="2">Uncharacterized protein</fullName>
    </submittedName>
</protein>
<evidence type="ECO:0000313" key="3">
    <source>
        <dbReference type="Proteomes" id="UP000016932"/>
    </source>
</evidence>
<dbReference type="EMBL" id="KB446572">
    <property type="protein sequence ID" value="EME76998.1"/>
    <property type="molecule type" value="Genomic_DNA"/>
</dbReference>
<dbReference type="RefSeq" id="XP_007932437.1">
    <property type="nucleotide sequence ID" value="XM_007934246.1"/>
</dbReference>
<organism evidence="2 3">
    <name type="scientific">Pseudocercospora fijiensis (strain CIRAD86)</name>
    <name type="common">Black leaf streak disease fungus</name>
    <name type="synonym">Mycosphaerella fijiensis</name>
    <dbReference type="NCBI Taxonomy" id="383855"/>
    <lineage>
        <taxon>Eukaryota</taxon>
        <taxon>Fungi</taxon>
        <taxon>Dikarya</taxon>
        <taxon>Ascomycota</taxon>
        <taxon>Pezizomycotina</taxon>
        <taxon>Dothideomycetes</taxon>
        <taxon>Dothideomycetidae</taxon>
        <taxon>Mycosphaerellales</taxon>
        <taxon>Mycosphaerellaceae</taxon>
        <taxon>Pseudocercospora</taxon>
    </lineage>
</organism>
<name>M3AIG4_PSEFD</name>
<keyword evidence="3" id="KW-1185">Reference proteome</keyword>
<gene>
    <name evidence="2" type="ORF">MYCFIDRAFT_180482</name>
</gene>
<feature type="region of interest" description="Disordered" evidence="1">
    <location>
        <begin position="208"/>
        <end position="236"/>
    </location>
</feature>
<dbReference type="HOGENOM" id="CLU_364903_0_0_1"/>